<dbReference type="EMBL" id="VSRR010025822">
    <property type="protein sequence ID" value="MPC67157.1"/>
    <property type="molecule type" value="Genomic_DNA"/>
</dbReference>
<keyword evidence="3" id="KW-1185">Reference proteome</keyword>
<proteinExistence type="predicted"/>
<gene>
    <name evidence="2" type="ORF">E2C01_061323</name>
</gene>
<feature type="chain" id="PRO_5022798376" evidence="1">
    <location>
        <begin position="27"/>
        <end position="238"/>
    </location>
</feature>
<comment type="caution">
    <text evidence="2">The sequence shown here is derived from an EMBL/GenBank/DDBJ whole genome shotgun (WGS) entry which is preliminary data.</text>
</comment>
<sequence length="238" mass="26000">MFGPTAVATELLLLLLLLLLPTPCESVCHELTLWLQSISLGILVCVTAVGGVTRGTADVLVIYKKYDRLLTKPGVCFTCGPWSGSSLEIVLVWSLLTCVKQTTATRTLAVLLSELKERLHGTEPLCVRLSLAEKAFLAPLKAAVAQKEDVVILWLANLLTKKAVALTTEEQLAAWTTLSTILSSQRLKALCSINWVCPITSSFTEVCLQACQSLMRAWCNFLTCEVLFLLPKSCLMSQ</sequence>
<evidence type="ECO:0000256" key="1">
    <source>
        <dbReference type="SAM" id="SignalP"/>
    </source>
</evidence>
<feature type="signal peptide" evidence="1">
    <location>
        <begin position="1"/>
        <end position="26"/>
    </location>
</feature>
<dbReference type="AlphaFoldDB" id="A0A5B7HCV7"/>
<dbReference type="OrthoDB" id="160374at2759"/>
<keyword evidence="1" id="KW-0732">Signal</keyword>
<reference evidence="2 3" key="1">
    <citation type="submission" date="2019-05" db="EMBL/GenBank/DDBJ databases">
        <title>Another draft genome of Portunus trituberculatus and its Hox gene families provides insights of decapod evolution.</title>
        <authorList>
            <person name="Jeong J.-H."/>
            <person name="Song I."/>
            <person name="Kim S."/>
            <person name="Choi T."/>
            <person name="Kim D."/>
            <person name="Ryu S."/>
            <person name="Kim W."/>
        </authorList>
    </citation>
    <scope>NUCLEOTIDE SEQUENCE [LARGE SCALE GENOMIC DNA]</scope>
    <source>
        <tissue evidence="2">Muscle</tissue>
    </source>
</reference>
<organism evidence="2 3">
    <name type="scientific">Portunus trituberculatus</name>
    <name type="common">Swimming crab</name>
    <name type="synonym">Neptunus trituberculatus</name>
    <dbReference type="NCBI Taxonomy" id="210409"/>
    <lineage>
        <taxon>Eukaryota</taxon>
        <taxon>Metazoa</taxon>
        <taxon>Ecdysozoa</taxon>
        <taxon>Arthropoda</taxon>
        <taxon>Crustacea</taxon>
        <taxon>Multicrustacea</taxon>
        <taxon>Malacostraca</taxon>
        <taxon>Eumalacostraca</taxon>
        <taxon>Eucarida</taxon>
        <taxon>Decapoda</taxon>
        <taxon>Pleocyemata</taxon>
        <taxon>Brachyura</taxon>
        <taxon>Eubrachyura</taxon>
        <taxon>Portunoidea</taxon>
        <taxon>Portunidae</taxon>
        <taxon>Portuninae</taxon>
        <taxon>Portunus</taxon>
    </lineage>
</organism>
<dbReference type="Proteomes" id="UP000324222">
    <property type="component" value="Unassembled WGS sequence"/>
</dbReference>
<protein>
    <submittedName>
        <fullName evidence="2">Uncharacterized protein</fullName>
    </submittedName>
</protein>
<accession>A0A5B7HCV7</accession>
<evidence type="ECO:0000313" key="2">
    <source>
        <dbReference type="EMBL" id="MPC67157.1"/>
    </source>
</evidence>
<name>A0A5B7HCV7_PORTR</name>
<evidence type="ECO:0000313" key="3">
    <source>
        <dbReference type="Proteomes" id="UP000324222"/>
    </source>
</evidence>